<dbReference type="AlphaFoldDB" id="A0A225W5I1"/>
<organism evidence="2 3">
    <name type="scientific">Phytophthora megakarya</name>
    <dbReference type="NCBI Taxonomy" id="4795"/>
    <lineage>
        <taxon>Eukaryota</taxon>
        <taxon>Sar</taxon>
        <taxon>Stramenopiles</taxon>
        <taxon>Oomycota</taxon>
        <taxon>Peronosporomycetes</taxon>
        <taxon>Peronosporales</taxon>
        <taxon>Peronosporaceae</taxon>
        <taxon>Phytophthora</taxon>
    </lineage>
</organism>
<accession>A0A225W5I1</accession>
<keyword evidence="3" id="KW-1185">Reference proteome</keyword>
<feature type="region of interest" description="Disordered" evidence="1">
    <location>
        <begin position="1"/>
        <end position="92"/>
    </location>
</feature>
<reference evidence="3" key="1">
    <citation type="submission" date="2017-03" db="EMBL/GenBank/DDBJ databases">
        <title>Phytopthora megakarya and P. palmivora, two closely related causual agents of cacao black pod achieved similar genome size and gene model numbers by different mechanisms.</title>
        <authorList>
            <person name="Ali S."/>
            <person name="Shao J."/>
            <person name="Larry D.J."/>
            <person name="Kronmiller B."/>
            <person name="Shen D."/>
            <person name="Strem M.D."/>
            <person name="Melnick R.L."/>
            <person name="Guiltinan M.J."/>
            <person name="Tyler B.M."/>
            <person name="Meinhardt L.W."/>
            <person name="Bailey B.A."/>
        </authorList>
    </citation>
    <scope>NUCLEOTIDE SEQUENCE [LARGE SCALE GENOMIC DNA]</scope>
    <source>
        <strain evidence="3">zdho120</strain>
    </source>
</reference>
<gene>
    <name evidence="2" type="ORF">PHMEG_00014750</name>
</gene>
<protein>
    <submittedName>
        <fullName evidence="2">Uncharacterized protein</fullName>
    </submittedName>
</protein>
<dbReference type="EMBL" id="NBNE01001931">
    <property type="protein sequence ID" value="OWZ12130.1"/>
    <property type="molecule type" value="Genomic_DNA"/>
</dbReference>
<evidence type="ECO:0000313" key="3">
    <source>
        <dbReference type="Proteomes" id="UP000198211"/>
    </source>
</evidence>
<sequence length="327" mass="37735">MSALYDSVTEEENDEGRDATFSPGEDDRNKPQRRTTPPRLAKRCREATSDSSSKSKPKHASSPPKKRVKSGNSKKSRPGQEQKQTALARKSYDSLSDSEKCIVEVPGRGILSRRHHGVLMKFPPGTANAETQSFGFPDYAPNFSKDEDIQELRERWDPVPFKELMDTKPWDVMFEDRSRFLILHVREDLSVIARESLDAIVAFMSVHRRAIWWFGNWVFIDLETDVPYSVELHRERKAECDKAKKEYKKLLDDRVDAGLEETILDEPGSWTIPAKCCHWILIHESHVKDDGTRYTLNEQMELLDDQEPARVQWNTCASSSIFRRTIH</sequence>
<evidence type="ECO:0000256" key="1">
    <source>
        <dbReference type="SAM" id="MobiDB-lite"/>
    </source>
</evidence>
<name>A0A225W5I1_9STRA</name>
<proteinExistence type="predicted"/>
<feature type="compositionally biased region" description="Basic residues" evidence="1">
    <location>
        <begin position="55"/>
        <end position="77"/>
    </location>
</feature>
<dbReference type="Proteomes" id="UP000198211">
    <property type="component" value="Unassembled WGS sequence"/>
</dbReference>
<evidence type="ECO:0000313" key="2">
    <source>
        <dbReference type="EMBL" id="OWZ12130.1"/>
    </source>
</evidence>
<comment type="caution">
    <text evidence="2">The sequence shown here is derived from an EMBL/GenBank/DDBJ whole genome shotgun (WGS) entry which is preliminary data.</text>
</comment>
<dbReference type="OrthoDB" id="103989at2759"/>